<accession>A0A512RLF5</accession>
<protein>
    <submittedName>
        <fullName evidence="2">FAD-dependent oxidoreductase</fullName>
    </submittedName>
</protein>
<keyword evidence="3" id="KW-1185">Reference proteome</keyword>
<dbReference type="PANTHER" id="PTHR13847">
    <property type="entry name" value="SARCOSINE DEHYDROGENASE-RELATED"/>
    <property type="match status" value="1"/>
</dbReference>
<name>A0A512RLF5_9BACT</name>
<dbReference type="SUPFAM" id="SSF51971">
    <property type="entry name" value="Nucleotide-binding domain"/>
    <property type="match status" value="1"/>
</dbReference>
<organism evidence="2 3">
    <name type="scientific">Chitinophaga cymbidii</name>
    <dbReference type="NCBI Taxonomy" id="1096750"/>
    <lineage>
        <taxon>Bacteria</taxon>
        <taxon>Pseudomonadati</taxon>
        <taxon>Bacteroidota</taxon>
        <taxon>Chitinophagia</taxon>
        <taxon>Chitinophagales</taxon>
        <taxon>Chitinophagaceae</taxon>
        <taxon>Chitinophaga</taxon>
    </lineage>
</organism>
<gene>
    <name evidence="2" type="ORF">CCY01nite_27500</name>
</gene>
<dbReference type="RefSeq" id="WP_146862622.1">
    <property type="nucleotide sequence ID" value="NZ_BKAU01000002.1"/>
</dbReference>
<feature type="domain" description="FAD dependent oxidoreductase" evidence="1">
    <location>
        <begin position="14"/>
        <end position="383"/>
    </location>
</feature>
<dbReference type="Pfam" id="PF01266">
    <property type="entry name" value="DAO"/>
    <property type="match status" value="1"/>
</dbReference>
<dbReference type="PANTHER" id="PTHR13847:SF281">
    <property type="entry name" value="FAD DEPENDENT OXIDOREDUCTASE DOMAIN-CONTAINING PROTEIN"/>
    <property type="match status" value="1"/>
</dbReference>
<dbReference type="Gene3D" id="3.30.9.10">
    <property type="entry name" value="D-Amino Acid Oxidase, subunit A, domain 2"/>
    <property type="match status" value="1"/>
</dbReference>
<sequence>MLSYWEKQSLLHYDCIILGSGIVGLSTAISLKEKAPRKRILVLERGLLPTGASTKNAGFACIGSLTEILDDLEHMTPEEVVALVQLRRKGLQLLRSRIGDDRMQYRENGSYELISEIEMPALQRLDEVNALLSGILPGPAFSMADERLASFGFNGTYVKSLVKNNYEGELHTGMMMRTLIDVAIERGIEIKTGCNVAWIDETGKGAEVYVASAGARLEPHAAANEAGITFTASQAAVCTNAFAQTLLPEVNVTPGRGQVLITSAVKGLPFKGVFHFDKGYYYFRELNGRVLFGGGRNMDVAGETTTSIALQESIQQNLEEKLRTLILPHHPFTIEDRWAGIMAFGPTKQPLVQPHSDHIFFAVRMGGMGVAIGSEIGRQLAAMMLQNAS</sequence>
<evidence type="ECO:0000313" key="3">
    <source>
        <dbReference type="Proteomes" id="UP000321436"/>
    </source>
</evidence>
<dbReference type="InterPro" id="IPR036188">
    <property type="entry name" value="FAD/NAD-bd_sf"/>
</dbReference>
<comment type="caution">
    <text evidence="2">The sequence shown here is derived from an EMBL/GenBank/DDBJ whole genome shotgun (WGS) entry which is preliminary data.</text>
</comment>
<dbReference type="EMBL" id="BKAU01000002">
    <property type="protein sequence ID" value="GEP96490.1"/>
    <property type="molecule type" value="Genomic_DNA"/>
</dbReference>
<dbReference type="GO" id="GO:0005737">
    <property type="term" value="C:cytoplasm"/>
    <property type="evidence" value="ECO:0007669"/>
    <property type="project" value="TreeGrafter"/>
</dbReference>
<dbReference type="OrthoDB" id="1491488at2"/>
<dbReference type="InterPro" id="IPR006076">
    <property type="entry name" value="FAD-dep_OxRdtase"/>
</dbReference>
<dbReference type="AlphaFoldDB" id="A0A512RLF5"/>
<evidence type="ECO:0000259" key="1">
    <source>
        <dbReference type="Pfam" id="PF01266"/>
    </source>
</evidence>
<reference evidence="2 3" key="1">
    <citation type="submission" date="2019-07" db="EMBL/GenBank/DDBJ databases">
        <title>Whole genome shotgun sequence of Chitinophaga cymbidii NBRC 109752.</title>
        <authorList>
            <person name="Hosoyama A."/>
            <person name="Uohara A."/>
            <person name="Ohji S."/>
            <person name="Ichikawa N."/>
        </authorList>
    </citation>
    <scope>NUCLEOTIDE SEQUENCE [LARGE SCALE GENOMIC DNA]</scope>
    <source>
        <strain evidence="2 3">NBRC 109752</strain>
    </source>
</reference>
<proteinExistence type="predicted"/>
<dbReference type="Gene3D" id="3.50.50.60">
    <property type="entry name" value="FAD/NAD(P)-binding domain"/>
    <property type="match status" value="1"/>
</dbReference>
<dbReference type="Proteomes" id="UP000321436">
    <property type="component" value="Unassembled WGS sequence"/>
</dbReference>
<evidence type="ECO:0000313" key="2">
    <source>
        <dbReference type="EMBL" id="GEP96490.1"/>
    </source>
</evidence>